<organism evidence="1">
    <name type="scientific">Magallana gigas</name>
    <name type="common">Pacific oyster</name>
    <name type="synonym">Crassostrea gigas</name>
    <dbReference type="NCBI Taxonomy" id="29159"/>
    <lineage>
        <taxon>Eukaryota</taxon>
        <taxon>Metazoa</taxon>
        <taxon>Spiralia</taxon>
        <taxon>Lophotrochozoa</taxon>
        <taxon>Mollusca</taxon>
        <taxon>Bivalvia</taxon>
        <taxon>Autobranchia</taxon>
        <taxon>Pteriomorphia</taxon>
        <taxon>Ostreida</taxon>
        <taxon>Ostreoidea</taxon>
        <taxon>Ostreidae</taxon>
        <taxon>Magallana</taxon>
    </lineage>
</organism>
<dbReference type="EMBL" id="JH817354">
    <property type="protein sequence ID" value="EKC21531.1"/>
    <property type="molecule type" value="Genomic_DNA"/>
</dbReference>
<dbReference type="InParanoid" id="K1QIS2"/>
<gene>
    <name evidence="1" type="ORF">CGI_10003730</name>
</gene>
<sequence>MSFQVIFQVAVVAITVGARSEVKAGENSIDVVREPVATCSAISCGVTITVSSEYKVNEQWVIFKNHTAMEDKIIINVHKYNEVCILLFIRYFDIGTRTVVFDDHGDCCSRDQYYHHHLFNRVFDCLLQGKEGTKKHRQSSLGVSTHLYDEVESVARNAYCELNEEAQKNSNHQYIQPIPEG</sequence>
<protein>
    <submittedName>
        <fullName evidence="1">Uncharacterized protein</fullName>
    </submittedName>
</protein>
<dbReference type="HOGENOM" id="CLU_1490429_0_0_1"/>
<dbReference type="AlphaFoldDB" id="K1QIS2"/>
<reference evidence="1" key="1">
    <citation type="journal article" date="2012" name="Nature">
        <title>The oyster genome reveals stress adaptation and complexity of shell formation.</title>
        <authorList>
            <person name="Zhang G."/>
            <person name="Fang X."/>
            <person name="Guo X."/>
            <person name="Li L."/>
            <person name="Luo R."/>
            <person name="Xu F."/>
            <person name="Yang P."/>
            <person name="Zhang L."/>
            <person name="Wang X."/>
            <person name="Qi H."/>
            <person name="Xiong Z."/>
            <person name="Que H."/>
            <person name="Xie Y."/>
            <person name="Holland P.W."/>
            <person name="Paps J."/>
            <person name="Zhu Y."/>
            <person name="Wu F."/>
            <person name="Chen Y."/>
            <person name="Wang J."/>
            <person name="Peng C."/>
            <person name="Meng J."/>
            <person name="Yang L."/>
            <person name="Liu J."/>
            <person name="Wen B."/>
            <person name="Zhang N."/>
            <person name="Huang Z."/>
            <person name="Zhu Q."/>
            <person name="Feng Y."/>
            <person name="Mount A."/>
            <person name="Hedgecock D."/>
            <person name="Xu Z."/>
            <person name="Liu Y."/>
            <person name="Domazet-Loso T."/>
            <person name="Du Y."/>
            <person name="Sun X."/>
            <person name="Zhang S."/>
            <person name="Liu B."/>
            <person name="Cheng P."/>
            <person name="Jiang X."/>
            <person name="Li J."/>
            <person name="Fan D."/>
            <person name="Wang W."/>
            <person name="Fu W."/>
            <person name="Wang T."/>
            <person name="Wang B."/>
            <person name="Zhang J."/>
            <person name="Peng Z."/>
            <person name="Li Y."/>
            <person name="Li N."/>
            <person name="Wang J."/>
            <person name="Chen M."/>
            <person name="He Y."/>
            <person name="Tan F."/>
            <person name="Song X."/>
            <person name="Zheng Q."/>
            <person name="Huang R."/>
            <person name="Yang H."/>
            <person name="Du X."/>
            <person name="Chen L."/>
            <person name="Yang M."/>
            <person name="Gaffney P.M."/>
            <person name="Wang S."/>
            <person name="Luo L."/>
            <person name="She Z."/>
            <person name="Ming Y."/>
            <person name="Huang W."/>
            <person name="Zhang S."/>
            <person name="Huang B."/>
            <person name="Zhang Y."/>
            <person name="Qu T."/>
            <person name="Ni P."/>
            <person name="Miao G."/>
            <person name="Wang J."/>
            <person name="Wang Q."/>
            <person name="Steinberg C.E."/>
            <person name="Wang H."/>
            <person name="Li N."/>
            <person name="Qian L."/>
            <person name="Zhang G."/>
            <person name="Li Y."/>
            <person name="Yang H."/>
            <person name="Liu X."/>
            <person name="Wang J."/>
            <person name="Yin Y."/>
            <person name="Wang J."/>
        </authorList>
    </citation>
    <scope>NUCLEOTIDE SEQUENCE [LARGE SCALE GENOMIC DNA]</scope>
    <source>
        <strain evidence="1">05x7-T-G4-1.051#20</strain>
    </source>
</reference>
<evidence type="ECO:0000313" key="1">
    <source>
        <dbReference type="EMBL" id="EKC21531.1"/>
    </source>
</evidence>
<name>K1QIS2_MAGGI</name>
<proteinExistence type="predicted"/>
<accession>K1QIS2</accession>